<proteinExistence type="predicted"/>
<dbReference type="Proteomes" id="UP000176629">
    <property type="component" value="Unassembled WGS sequence"/>
</dbReference>
<protein>
    <submittedName>
        <fullName evidence="1">Uncharacterized protein</fullName>
    </submittedName>
</protein>
<reference evidence="1 2" key="1">
    <citation type="journal article" date="2016" name="Nat. Commun.">
        <title>Thousands of microbial genomes shed light on interconnected biogeochemical processes in an aquifer system.</title>
        <authorList>
            <person name="Anantharaman K."/>
            <person name="Brown C.T."/>
            <person name="Hug L.A."/>
            <person name="Sharon I."/>
            <person name="Castelle C.J."/>
            <person name="Probst A.J."/>
            <person name="Thomas B.C."/>
            <person name="Singh A."/>
            <person name="Wilkins M.J."/>
            <person name="Karaoz U."/>
            <person name="Brodie E.L."/>
            <person name="Williams K.H."/>
            <person name="Hubbard S.S."/>
            <person name="Banfield J.F."/>
        </authorList>
    </citation>
    <scope>NUCLEOTIDE SEQUENCE [LARGE SCALE GENOMIC DNA]</scope>
</reference>
<dbReference type="AlphaFoldDB" id="A0A1F6XLA2"/>
<dbReference type="STRING" id="1801773.A3A03_02720"/>
<gene>
    <name evidence="1" type="ORF">A3A03_02720</name>
</gene>
<dbReference type="EMBL" id="MFUX01000011">
    <property type="protein sequence ID" value="OGI94771.1"/>
    <property type="molecule type" value="Genomic_DNA"/>
</dbReference>
<organism evidence="1 2">
    <name type="scientific">Candidatus Nomurabacteria bacterium RIFCSPLOWO2_01_FULL_40_18</name>
    <dbReference type="NCBI Taxonomy" id="1801773"/>
    <lineage>
        <taxon>Bacteria</taxon>
        <taxon>Candidatus Nomuraibacteriota</taxon>
    </lineage>
</organism>
<evidence type="ECO:0000313" key="2">
    <source>
        <dbReference type="Proteomes" id="UP000176629"/>
    </source>
</evidence>
<sequence length="91" mass="10562">MYETPYREEDIRQISLKDLQAKGRVQQFGAGQKCKKCPAILSRYNETGLCATCRRGIRTAACARESTQIHKRGAKWVKRFVKYPKRNLVKE</sequence>
<comment type="caution">
    <text evidence="1">The sequence shown here is derived from an EMBL/GenBank/DDBJ whole genome shotgun (WGS) entry which is preliminary data.</text>
</comment>
<evidence type="ECO:0000313" key="1">
    <source>
        <dbReference type="EMBL" id="OGI94771.1"/>
    </source>
</evidence>
<name>A0A1F6XLA2_9BACT</name>
<accession>A0A1F6XLA2</accession>